<dbReference type="Pfam" id="PF00383">
    <property type="entry name" value="dCMP_cyt_deam_1"/>
    <property type="match status" value="1"/>
</dbReference>
<dbReference type="SUPFAM" id="SSF53927">
    <property type="entry name" value="Cytidine deaminase-like"/>
    <property type="match status" value="1"/>
</dbReference>
<dbReference type="InterPro" id="IPR002125">
    <property type="entry name" value="CMP_dCMP_dom"/>
</dbReference>
<evidence type="ECO:0000313" key="6">
    <source>
        <dbReference type="Proteomes" id="UP000654370"/>
    </source>
</evidence>
<evidence type="ECO:0000256" key="3">
    <source>
        <dbReference type="SAM" id="MobiDB-lite"/>
    </source>
</evidence>
<dbReference type="CDD" id="cd01285">
    <property type="entry name" value="nucleoside_deaminase"/>
    <property type="match status" value="1"/>
</dbReference>
<dbReference type="InterPro" id="IPR016193">
    <property type="entry name" value="Cytidine_deaminase-like"/>
</dbReference>
<dbReference type="PANTHER" id="PTHR11079:SF156">
    <property type="entry name" value="INACTIVE TRNA-SPECIFIC ADENOSINE DEAMINASE-LIKE PROTEIN 3-RELATED"/>
    <property type="match status" value="1"/>
</dbReference>
<accession>A0A8H7UAC8</accession>
<dbReference type="GO" id="GO:0005737">
    <property type="term" value="C:cytoplasm"/>
    <property type="evidence" value="ECO:0007669"/>
    <property type="project" value="TreeGrafter"/>
</dbReference>
<reference evidence="5" key="1">
    <citation type="submission" date="2020-12" db="EMBL/GenBank/DDBJ databases">
        <title>Metabolic potential, ecology and presence of endohyphal bacteria is reflected in genomic diversity of Mucoromycotina.</title>
        <authorList>
            <person name="Muszewska A."/>
            <person name="Okrasinska A."/>
            <person name="Steczkiewicz K."/>
            <person name="Drgas O."/>
            <person name="Orlowska M."/>
            <person name="Perlinska-Lenart U."/>
            <person name="Aleksandrzak-Piekarczyk T."/>
            <person name="Szatraj K."/>
            <person name="Zielenkiewicz U."/>
            <person name="Pilsyk S."/>
            <person name="Malc E."/>
            <person name="Mieczkowski P."/>
            <person name="Kruszewska J.S."/>
            <person name="Biernat P."/>
            <person name="Pawlowska J."/>
        </authorList>
    </citation>
    <scope>NUCLEOTIDE SEQUENCE</scope>
    <source>
        <strain evidence="5">WA0000067209</strain>
    </source>
</reference>
<dbReference type="PROSITE" id="PS51747">
    <property type="entry name" value="CYT_DCMP_DEAMINASES_2"/>
    <property type="match status" value="1"/>
</dbReference>
<dbReference type="Proteomes" id="UP000654370">
    <property type="component" value="Unassembled WGS sequence"/>
</dbReference>
<dbReference type="OrthoDB" id="3180714at2759"/>
<evidence type="ECO:0000256" key="2">
    <source>
        <dbReference type="ARBA" id="ARBA00038160"/>
    </source>
</evidence>
<comment type="similarity">
    <text evidence="2">Belongs to the cytidine and deoxycytidylate deaminase family. ADAT3 subfamily.</text>
</comment>
<organism evidence="5 6">
    <name type="scientific">Mortierella isabellina</name>
    <name type="common">Filamentous fungus</name>
    <name type="synonym">Umbelopsis isabellina</name>
    <dbReference type="NCBI Taxonomy" id="91625"/>
    <lineage>
        <taxon>Eukaryota</taxon>
        <taxon>Fungi</taxon>
        <taxon>Fungi incertae sedis</taxon>
        <taxon>Mucoromycota</taxon>
        <taxon>Mucoromycotina</taxon>
        <taxon>Umbelopsidomycetes</taxon>
        <taxon>Umbelopsidales</taxon>
        <taxon>Umbelopsidaceae</taxon>
        <taxon>Umbelopsis</taxon>
    </lineage>
</organism>
<proteinExistence type="inferred from homology"/>
<evidence type="ECO:0000259" key="4">
    <source>
        <dbReference type="PROSITE" id="PS51747"/>
    </source>
</evidence>
<sequence length="351" mass="40091">MNVHRDLWPFNQVLSDEETRDLGTQPVYAIDINPRKTSLLLKFIQQQWPQQTGLEHCKRIRKNTPEVGDVTLTVLLCQQSAMEEHELEKRLDQFSNGDNDLNRSPVHIVSVPLHAPLNRKQFDFCKQLWPVIFREDTRLDPTFNQNQIDQVTAHMQAILRKAQESQSEEAPIFARVVDPTNNRIIAEATDTRKSDKHPLHHAVMNCIDNVARAEQDRRSQHKRKVDALDSPRDSPSISETDSPIDTVHTPNIDETVEKNAYLCTAYDIYVTHEPCTMCSMALLHSRIGRVFYHKSTQTGALGTLYKIHSHKSLNHHFKVFNDVMKTESSQEAARDSCLSLAANGGNEEIDA</sequence>
<dbReference type="GO" id="GO:0052717">
    <property type="term" value="F:tRNA-specific adenosine-34 deaminase activity"/>
    <property type="evidence" value="ECO:0007669"/>
    <property type="project" value="TreeGrafter"/>
</dbReference>
<comment type="caution">
    <text evidence="5">The sequence shown here is derived from an EMBL/GenBank/DDBJ whole genome shotgun (WGS) entry which is preliminary data.</text>
</comment>
<gene>
    <name evidence="5" type="ORF">INT43_001212</name>
</gene>
<protein>
    <recommendedName>
        <fullName evidence="4">CMP/dCMP-type deaminase domain-containing protein</fullName>
    </recommendedName>
</protein>
<evidence type="ECO:0000313" key="5">
    <source>
        <dbReference type="EMBL" id="KAG2175565.1"/>
    </source>
</evidence>
<dbReference type="GO" id="GO:0005634">
    <property type="term" value="C:nucleus"/>
    <property type="evidence" value="ECO:0007669"/>
    <property type="project" value="TreeGrafter"/>
</dbReference>
<dbReference type="PANTHER" id="PTHR11079">
    <property type="entry name" value="CYTOSINE DEAMINASE FAMILY MEMBER"/>
    <property type="match status" value="1"/>
</dbReference>
<feature type="compositionally biased region" description="Polar residues" evidence="3">
    <location>
        <begin position="233"/>
        <end position="243"/>
    </location>
</feature>
<dbReference type="AlphaFoldDB" id="A0A8H7UAC8"/>
<dbReference type="EMBL" id="JAEPQZ010000011">
    <property type="protein sequence ID" value="KAG2175565.1"/>
    <property type="molecule type" value="Genomic_DNA"/>
</dbReference>
<keyword evidence="1" id="KW-0819">tRNA processing</keyword>
<keyword evidence="6" id="KW-1185">Reference proteome</keyword>
<name>A0A8H7UAC8_MORIS</name>
<feature type="region of interest" description="Disordered" evidence="3">
    <location>
        <begin position="213"/>
        <end position="249"/>
    </location>
</feature>
<evidence type="ECO:0000256" key="1">
    <source>
        <dbReference type="ARBA" id="ARBA00022694"/>
    </source>
</evidence>
<dbReference type="GO" id="GO:0008033">
    <property type="term" value="P:tRNA processing"/>
    <property type="evidence" value="ECO:0007669"/>
    <property type="project" value="UniProtKB-KW"/>
</dbReference>
<dbReference type="Gene3D" id="3.40.140.10">
    <property type="entry name" value="Cytidine Deaminase, domain 2"/>
    <property type="match status" value="1"/>
</dbReference>
<feature type="domain" description="CMP/dCMP-type deaminase" evidence="4">
    <location>
        <begin position="149"/>
        <end position="320"/>
    </location>
</feature>